<protein>
    <submittedName>
        <fullName evidence="1">Uncharacterized protein</fullName>
    </submittedName>
</protein>
<dbReference type="Proteomes" id="UP001163321">
    <property type="component" value="Chromosome 3"/>
</dbReference>
<evidence type="ECO:0000313" key="2">
    <source>
        <dbReference type="Proteomes" id="UP001163321"/>
    </source>
</evidence>
<accession>A0ACC0WC10</accession>
<dbReference type="EMBL" id="CM047582">
    <property type="protein sequence ID" value="KAI9915866.1"/>
    <property type="molecule type" value="Genomic_DNA"/>
</dbReference>
<gene>
    <name evidence="1" type="ORF">PsorP6_008614</name>
</gene>
<evidence type="ECO:0000313" key="1">
    <source>
        <dbReference type="EMBL" id="KAI9915866.1"/>
    </source>
</evidence>
<name>A0ACC0WC10_9STRA</name>
<organism evidence="1 2">
    <name type="scientific">Peronosclerospora sorghi</name>
    <dbReference type="NCBI Taxonomy" id="230839"/>
    <lineage>
        <taxon>Eukaryota</taxon>
        <taxon>Sar</taxon>
        <taxon>Stramenopiles</taxon>
        <taxon>Oomycota</taxon>
        <taxon>Peronosporomycetes</taxon>
        <taxon>Peronosporales</taxon>
        <taxon>Peronosporaceae</taxon>
        <taxon>Peronosclerospora</taxon>
    </lineage>
</organism>
<comment type="caution">
    <text evidence="1">The sequence shown here is derived from an EMBL/GenBank/DDBJ whole genome shotgun (WGS) entry which is preliminary data.</text>
</comment>
<sequence>MARVEGSKRKSASGIPDFAKASVETSFNATKIGGVVTKHCWYIPIDGASGKECKLFAAIFSNG</sequence>
<proteinExistence type="predicted"/>
<keyword evidence="2" id="KW-1185">Reference proteome</keyword>
<reference evidence="1 2" key="1">
    <citation type="journal article" date="2022" name="bioRxiv">
        <title>The genome of the oomycete Peronosclerospora sorghi, a cosmopolitan pathogen of maize and sorghum, is inflated with dispersed pseudogenes.</title>
        <authorList>
            <person name="Fletcher K."/>
            <person name="Martin F."/>
            <person name="Isakeit T."/>
            <person name="Cavanaugh K."/>
            <person name="Magill C."/>
            <person name="Michelmore R."/>
        </authorList>
    </citation>
    <scope>NUCLEOTIDE SEQUENCE [LARGE SCALE GENOMIC DNA]</scope>
    <source>
        <strain evidence="1">P6</strain>
    </source>
</reference>